<dbReference type="Proteomes" id="UP001500767">
    <property type="component" value="Unassembled WGS sequence"/>
</dbReference>
<dbReference type="InterPro" id="IPR020846">
    <property type="entry name" value="MFS_dom"/>
</dbReference>
<keyword evidence="3 6" id="KW-0812">Transmembrane</keyword>
<gene>
    <name evidence="8" type="ORF">GCM10022197_04550</name>
</gene>
<evidence type="ECO:0000256" key="6">
    <source>
        <dbReference type="SAM" id="Phobius"/>
    </source>
</evidence>
<feature type="domain" description="Major facilitator superfamily (MFS) profile" evidence="7">
    <location>
        <begin position="14"/>
        <end position="387"/>
    </location>
</feature>
<dbReference type="EMBL" id="BAAAYR010000001">
    <property type="protein sequence ID" value="GAA3552586.1"/>
    <property type="molecule type" value="Genomic_DNA"/>
</dbReference>
<feature type="transmembrane region" description="Helical" evidence="6">
    <location>
        <begin position="80"/>
        <end position="103"/>
    </location>
</feature>
<feature type="transmembrane region" description="Helical" evidence="6">
    <location>
        <begin position="248"/>
        <end position="267"/>
    </location>
</feature>
<proteinExistence type="predicted"/>
<accession>A0ABP6WLD1</accession>
<evidence type="ECO:0000256" key="3">
    <source>
        <dbReference type="ARBA" id="ARBA00022692"/>
    </source>
</evidence>
<feature type="transmembrane region" description="Helical" evidence="6">
    <location>
        <begin position="54"/>
        <end position="73"/>
    </location>
</feature>
<keyword evidence="9" id="KW-1185">Reference proteome</keyword>
<evidence type="ECO:0000256" key="1">
    <source>
        <dbReference type="ARBA" id="ARBA00004651"/>
    </source>
</evidence>
<feature type="transmembrane region" description="Helical" evidence="6">
    <location>
        <begin position="210"/>
        <end position="228"/>
    </location>
</feature>
<feature type="transmembrane region" description="Helical" evidence="6">
    <location>
        <begin position="109"/>
        <end position="126"/>
    </location>
</feature>
<evidence type="ECO:0000256" key="4">
    <source>
        <dbReference type="ARBA" id="ARBA00022989"/>
    </source>
</evidence>
<evidence type="ECO:0000313" key="9">
    <source>
        <dbReference type="Proteomes" id="UP001500767"/>
    </source>
</evidence>
<feature type="transmembrane region" description="Helical" evidence="6">
    <location>
        <begin position="338"/>
        <end position="357"/>
    </location>
</feature>
<feature type="transmembrane region" description="Helical" evidence="6">
    <location>
        <begin position="298"/>
        <end position="317"/>
    </location>
</feature>
<comment type="caution">
    <text evidence="8">The sequence shown here is derived from an EMBL/GenBank/DDBJ whole genome shotgun (WGS) entry which is preliminary data.</text>
</comment>
<comment type="subcellular location">
    <subcellularLocation>
        <location evidence="1">Cell membrane</location>
        <topology evidence="1">Multi-pass membrane protein</topology>
    </subcellularLocation>
</comment>
<dbReference type="Gene3D" id="1.20.1250.20">
    <property type="entry name" value="MFS general substrate transporter like domains"/>
    <property type="match status" value="1"/>
</dbReference>
<dbReference type="PROSITE" id="PS50850">
    <property type="entry name" value="MFS"/>
    <property type="match status" value="1"/>
</dbReference>
<reference evidence="9" key="1">
    <citation type="journal article" date="2019" name="Int. J. Syst. Evol. Microbiol.">
        <title>The Global Catalogue of Microorganisms (GCM) 10K type strain sequencing project: providing services to taxonomists for standard genome sequencing and annotation.</title>
        <authorList>
            <consortium name="The Broad Institute Genomics Platform"/>
            <consortium name="The Broad Institute Genome Sequencing Center for Infectious Disease"/>
            <person name="Wu L."/>
            <person name="Ma J."/>
        </authorList>
    </citation>
    <scope>NUCLEOTIDE SEQUENCE [LARGE SCALE GENOMIC DNA]</scope>
    <source>
        <strain evidence="9">JCM 16540</strain>
    </source>
</reference>
<dbReference type="CDD" id="cd17324">
    <property type="entry name" value="MFS_NepI_like"/>
    <property type="match status" value="1"/>
</dbReference>
<feature type="transmembrane region" description="Helical" evidence="6">
    <location>
        <begin position="274"/>
        <end position="292"/>
    </location>
</feature>
<feature type="transmembrane region" description="Helical" evidence="6">
    <location>
        <begin position="168"/>
        <end position="189"/>
    </location>
</feature>
<dbReference type="InterPro" id="IPR036259">
    <property type="entry name" value="MFS_trans_sf"/>
</dbReference>
<dbReference type="InterPro" id="IPR011701">
    <property type="entry name" value="MFS"/>
</dbReference>
<feature type="transmembrane region" description="Helical" evidence="6">
    <location>
        <begin position="138"/>
        <end position="162"/>
    </location>
</feature>
<evidence type="ECO:0000256" key="2">
    <source>
        <dbReference type="ARBA" id="ARBA00022475"/>
    </source>
</evidence>
<sequence>MPQAPPAPRLPIGPLLALSSAAFLAIMTEALPAGILPAVSRSLSVSEAAAGQIVTIYAVGSVLGAVPLTAASVGWNRRRVLLTALAGFVLTNTVVAFSTGYSLTMSARFVNGVAAGMLWSLMAGYAQRLVRPEQRGRATAIALAGTPVALSVGVPVGTFAAGLVGWRWTLGAISALTLLLIAWVVAGVPDRPGQARQGRASLAGAIARPGVVPVLATALAFVLAHNVLYTYMAPFLAGTRPGSRVDTVLLAFGVSSLISIWLTGVLIDRHLRPLVLGSIVLFTVAATTLAVFSGLAWVVYVAVAAWGFAFGGAAPLLQTAAAEAGGDDVVDVIQSMIVTTWNLGIGAGAILGGILLSRAGPTALAWVPAGLLTVSLGIALSARTHAFPTLQRRATRQPAP</sequence>
<evidence type="ECO:0000259" key="7">
    <source>
        <dbReference type="PROSITE" id="PS50850"/>
    </source>
</evidence>
<name>A0ABP6WLD1_9ACTN</name>
<keyword evidence="4 6" id="KW-1133">Transmembrane helix</keyword>
<keyword evidence="5 6" id="KW-0472">Membrane</keyword>
<dbReference type="PANTHER" id="PTHR43124">
    <property type="entry name" value="PURINE EFFLUX PUMP PBUE"/>
    <property type="match status" value="1"/>
</dbReference>
<dbReference type="SUPFAM" id="SSF103473">
    <property type="entry name" value="MFS general substrate transporter"/>
    <property type="match status" value="1"/>
</dbReference>
<organism evidence="8 9">
    <name type="scientific">Microlunatus spumicola</name>
    <dbReference type="NCBI Taxonomy" id="81499"/>
    <lineage>
        <taxon>Bacteria</taxon>
        <taxon>Bacillati</taxon>
        <taxon>Actinomycetota</taxon>
        <taxon>Actinomycetes</taxon>
        <taxon>Propionibacteriales</taxon>
        <taxon>Propionibacteriaceae</taxon>
        <taxon>Microlunatus</taxon>
    </lineage>
</organism>
<evidence type="ECO:0000256" key="5">
    <source>
        <dbReference type="ARBA" id="ARBA00023136"/>
    </source>
</evidence>
<dbReference type="PANTHER" id="PTHR43124:SF3">
    <property type="entry name" value="CHLORAMPHENICOL EFFLUX PUMP RV0191"/>
    <property type="match status" value="1"/>
</dbReference>
<protein>
    <submittedName>
        <fullName evidence="8">MFS transporter</fullName>
    </submittedName>
</protein>
<feature type="transmembrane region" description="Helical" evidence="6">
    <location>
        <begin position="363"/>
        <end position="382"/>
    </location>
</feature>
<dbReference type="InterPro" id="IPR050189">
    <property type="entry name" value="MFS_Efflux_Transporters"/>
</dbReference>
<keyword evidence="2" id="KW-1003">Cell membrane</keyword>
<dbReference type="Pfam" id="PF07690">
    <property type="entry name" value="MFS_1"/>
    <property type="match status" value="1"/>
</dbReference>
<evidence type="ECO:0000313" key="8">
    <source>
        <dbReference type="EMBL" id="GAA3552586.1"/>
    </source>
</evidence>